<comment type="caution">
    <text evidence="3">The sequence shown here is derived from an EMBL/GenBank/DDBJ whole genome shotgun (WGS) entry which is preliminary data.</text>
</comment>
<dbReference type="CDD" id="cd02908">
    <property type="entry name" value="Macro_OAADPr_deacetylase"/>
    <property type="match status" value="1"/>
</dbReference>
<protein>
    <submittedName>
        <fullName evidence="3">O-acetyl-ADP-ribose deacetylase (Regulator of RNase III)</fullName>
    </submittedName>
</protein>
<evidence type="ECO:0000259" key="2">
    <source>
        <dbReference type="PROSITE" id="PS51154"/>
    </source>
</evidence>
<feature type="binding site" evidence="1">
    <location>
        <position position="275"/>
    </location>
    <ligand>
        <name>Mg(2+)</name>
        <dbReference type="ChEBI" id="CHEBI:18420"/>
        <label>1</label>
    </ligand>
</feature>
<feature type="binding site" evidence="1">
    <location>
        <position position="66"/>
    </location>
    <ligand>
        <name>Mg(2+)</name>
        <dbReference type="ChEBI" id="CHEBI:18420"/>
        <label>1</label>
    </ligand>
</feature>
<feature type="binding site" evidence="1">
    <location>
        <position position="274"/>
    </location>
    <ligand>
        <name>Mg(2+)</name>
        <dbReference type="ChEBI" id="CHEBI:18420"/>
        <label>1</label>
    </ligand>
</feature>
<dbReference type="NCBIfam" id="NF001664">
    <property type="entry name" value="PRK00431.1-6"/>
    <property type="match status" value="1"/>
</dbReference>
<dbReference type="Gene3D" id="3.40.220.10">
    <property type="entry name" value="Leucine Aminopeptidase, subunit E, domain 1"/>
    <property type="match status" value="1"/>
</dbReference>
<dbReference type="Pfam" id="PF01661">
    <property type="entry name" value="Macro"/>
    <property type="match status" value="1"/>
</dbReference>
<gene>
    <name evidence="3" type="ORF">FNL38_103483</name>
</gene>
<keyword evidence="1" id="KW-0460">Magnesium</keyword>
<dbReference type="Pfam" id="PF03747">
    <property type="entry name" value="ADP_ribosyl_GH"/>
    <property type="match status" value="1"/>
</dbReference>
<dbReference type="SMART" id="SM00506">
    <property type="entry name" value="A1pp"/>
    <property type="match status" value="1"/>
</dbReference>
<dbReference type="SUPFAM" id="SSF52949">
    <property type="entry name" value="Macro domain-like"/>
    <property type="match status" value="1"/>
</dbReference>
<sequence>MFSAKLSKGVDVRLNALQADRAAGVLLGTAAGDALGAGYEFTYPKAEVVIDMIGGGPFKWAPGEWTDDTSMAVAIAEVAATGIDLASTEGLDAVAAQFIRWYDSKPEDIGNQTRAVLSARSPNAADMATRAKAVSGLKGGNGSLMRTAPVALAYLDDPKGAVDAAWKIGALTHDDPQAGQACQIWTHAIRHAVIHGDFDGVRDYLTVADQGVVDYWGPLLDQAEYGSPRDFSKNGWVVHALQTAWWAITSTDSSNTEHLQHALEAAVRAGGDTDTTAAIAGGLLGARWGASAIPERWRRIMHGWPGYTSTDLIRLALNTTGEAMPTISVVEGDITTLDVDAIVNAANTALLGGGGVDGAIHRAGGPEILEECKALRASSLPDGLPVGSAVATTAGKMKARNVIHTVGPRYSRSQDRSAQLRSAYTRSLAVADSLGAQTVAFPLISSGVYGWPKEDAARQAVTAIHSAHTAVDNVILVAYDKPSADVLRRALE</sequence>
<dbReference type="EMBL" id="VNIQ01000003">
    <property type="protein sequence ID" value="TYQ05132.1"/>
    <property type="molecule type" value="Genomic_DNA"/>
</dbReference>
<dbReference type="AlphaFoldDB" id="A0A652YRK1"/>
<dbReference type="InterPro" id="IPR002589">
    <property type="entry name" value="Macro_dom"/>
</dbReference>
<accession>A0A652YRK1</accession>
<organism evidence="3">
    <name type="scientific">Nocardia globerula</name>
    <dbReference type="NCBI Taxonomy" id="1818"/>
    <lineage>
        <taxon>Bacteria</taxon>
        <taxon>Bacillati</taxon>
        <taxon>Actinomycetota</taxon>
        <taxon>Actinomycetes</taxon>
        <taxon>Mycobacteriales</taxon>
        <taxon>Nocardiaceae</taxon>
        <taxon>Nocardia</taxon>
    </lineage>
</organism>
<feature type="domain" description="Macro" evidence="2">
    <location>
        <begin position="314"/>
        <end position="492"/>
    </location>
</feature>
<proteinExistence type="predicted"/>
<feature type="binding site" evidence="1">
    <location>
        <position position="272"/>
    </location>
    <ligand>
        <name>Mg(2+)</name>
        <dbReference type="ChEBI" id="CHEBI:18420"/>
        <label>1</label>
    </ligand>
</feature>
<feature type="binding site" evidence="1">
    <location>
        <position position="68"/>
    </location>
    <ligand>
        <name>Mg(2+)</name>
        <dbReference type="ChEBI" id="CHEBI:18420"/>
        <label>1</label>
    </ligand>
</feature>
<dbReference type="PANTHER" id="PTHR11106:SF27">
    <property type="entry name" value="MACRO DOMAIN-CONTAINING PROTEIN"/>
    <property type="match status" value="1"/>
</dbReference>
<dbReference type="GO" id="GO:0046872">
    <property type="term" value="F:metal ion binding"/>
    <property type="evidence" value="ECO:0007669"/>
    <property type="project" value="UniProtKB-KW"/>
</dbReference>
<evidence type="ECO:0000313" key="3">
    <source>
        <dbReference type="EMBL" id="TYQ05132.1"/>
    </source>
</evidence>
<dbReference type="PROSITE" id="PS51154">
    <property type="entry name" value="MACRO"/>
    <property type="match status" value="1"/>
</dbReference>
<dbReference type="PANTHER" id="PTHR11106">
    <property type="entry name" value="GANGLIOSIDE INDUCED DIFFERENTIATION ASSOCIATED PROTEIN 2-RELATED"/>
    <property type="match status" value="1"/>
</dbReference>
<dbReference type="SUPFAM" id="SSF101478">
    <property type="entry name" value="ADP-ribosylglycohydrolase"/>
    <property type="match status" value="1"/>
</dbReference>
<dbReference type="InterPro" id="IPR005502">
    <property type="entry name" value="Ribosyl_crysJ1"/>
</dbReference>
<reference evidence="3" key="1">
    <citation type="submission" date="2019-07" db="EMBL/GenBank/DDBJ databases">
        <title>Genomic Encyclopedia of Type Strains, Phase IV (KMG-IV): sequencing the most valuable type-strain genomes for metagenomic binning, comparative biology and taxonomic classification.</title>
        <authorList>
            <person name="Goeker M."/>
        </authorList>
    </citation>
    <scope>NUCLEOTIDE SEQUENCE</scope>
    <source>
        <strain evidence="3">DSM 44596</strain>
    </source>
</reference>
<feature type="binding site" evidence="1">
    <location>
        <position position="67"/>
    </location>
    <ligand>
        <name>Mg(2+)</name>
        <dbReference type="ChEBI" id="CHEBI:18420"/>
        <label>1</label>
    </ligand>
</feature>
<name>A0A652YRK1_NOCGL</name>
<evidence type="ECO:0000256" key="1">
    <source>
        <dbReference type="PIRSR" id="PIRSR605502-1"/>
    </source>
</evidence>
<keyword evidence="1" id="KW-0479">Metal-binding</keyword>
<dbReference type="InterPro" id="IPR043472">
    <property type="entry name" value="Macro_dom-like"/>
</dbReference>
<comment type="cofactor">
    <cofactor evidence="1">
        <name>Mg(2+)</name>
        <dbReference type="ChEBI" id="CHEBI:18420"/>
    </cofactor>
    <text evidence="1">Binds 2 magnesium ions per subunit.</text>
</comment>
<dbReference type="Gene3D" id="1.10.4080.10">
    <property type="entry name" value="ADP-ribosylation/Crystallin J1"/>
    <property type="match status" value="1"/>
</dbReference>
<dbReference type="InterPro" id="IPR036705">
    <property type="entry name" value="Ribosyl_crysJ1_sf"/>
</dbReference>